<dbReference type="PANTHER" id="PTHR11697">
    <property type="entry name" value="GENERAL TRANSCRIPTION FACTOR 2-RELATED ZINC FINGER PROTEIN"/>
    <property type="match status" value="1"/>
</dbReference>
<name>A0AAW2DSY3_9ROSI</name>
<protein>
    <recommendedName>
        <fullName evidence="1">TTF-type domain-containing protein</fullName>
    </recommendedName>
</protein>
<proteinExistence type="predicted"/>
<dbReference type="InterPro" id="IPR012337">
    <property type="entry name" value="RNaseH-like_sf"/>
</dbReference>
<reference evidence="2 3" key="1">
    <citation type="submission" date="2024-01" db="EMBL/GenBank/DDBJ databases">
        <title>A telomere-to-telomere, gap-free genome of sweet tea (Lithocarpus litseifolius).</title>
        <authorList>
            <person name="Zhou J."/>
        </authorList>
    </citation>
    <scope>NUCLEOTIDE SEQUENCE [LARGE SCALE GENOMIC DNA]</scope>
    <source>
        <strain evidence="2">Zhou-2022a</strain>
        <tissue evidence="2">Leaf</tissue>
    </source>
</reference>
<sequence>MKKSTTMLDFFKIFKRKGSTSNSSDVNVELPTTNVAIPILENVEDVPILPIPENVDVPISQTQFQRIDIDSLDYDPGTRKQIWEYHVNQRDEIRRAYIIKGPHQPPLKTFKKSGKHNRSFQASWFEYNSTWLEYSPTTDAAYCLPCFVFHNSNGVAGQNTFTIGGFRNWKKVGGKDCYFQGHIGKDPNSAHRVAEQMCKDLMNQSQHLQRVVDHFTTEQIANNRLQLKASIFTVRYLAFQAIAFRGRDESCSSLNRGNFFEALGIVTFWNEKVAEIIEKAPKNATYTSPRIQKEILHVFSAKVKKAIREEIGDAKFCIMVDEARDESMKEQMAVVFRYVDAEGFVKERFFGLVHVVDTAALTLKNGIYSLLSQHCLDIQNIRGQGYDGASNMRGMWNGLQALILNDCPYAYYIHCFAHRLQLALVKSSKQVVPISHFFLTLLFLIKIVNASCKRNEQLKVANANEIARLIDLEELETGSGLNQIGTLQRPVETRWSSHFRSVSSLLKMFTPTVEVLQNIIDDAIDGEHRAEAESAYEGLTSFEFVFILHLEKETMEITDKLCQALQSQSQDILNAMHLVSSTKALIQKFRDDGWDGLLTTVISFCEKHCIDVLDMNARYVARRGRARNQQDNVTIEHHYRVNIFYATIDSQLQELNYRFDEDAMELLRLSSALEPREALKSFRSSDLCLLVKKFYSQDFTDYDKQVLEKELYHFEHNVVQDPEFKKLKSLSELSQWLVRTRNSEHYKLVYRMVRLVLTLPVSTATTERAFSAMKVVKTDLRNKMENDFLTDSLMLYIEKDIASTFSLDSIVDDFENLKERRVPFS</sequence>
<dbReference type="Proteomes" id="UP001459277">
    <property type="component" value="Unassembled WGS sequence"/>
</dbReference>
<feature type="domain" description="TTF-type" evidence="1">
    <location>
        <begin position="116"/>
        <end position="214"/>
    </location>
</feature>
<organism evidence="2 3">
    <name type="scientific">Lithocarpus litseifolius</name>
    <dbReference type="NCBI Taxonomy" id="425828"/>
    <lineage>
        <taxon>Eukaryota</taxon>
        <taxon>Viridiplantae</taxon>
        <taxon>Streptophyta</taxon>
        <taxon>Embryophyta</taxon>
        <taxon>Tracheophyta</taxon>
        <taxon>Spermatophyta</taxon>
        <taxon>Magnoliopsida</taxon>
        <taxon>eudicotyledons</taxon>
        <taxon>Gunneridae</taxon>
        <taxon>Pentapetalae</taxon>
        <taxon>rosids</taxon>
        <taxon>fabids</taxon>
        <taxon>Fagales</taxon>
        <taxon>Fagaceae</taxon>
        <taxon>Lithocarpus</taxon>
    </lineage>
</organism>
<accession>A0AAW2DSY3</accession>
<dbReference type="SMART" id="SM00597">
    <property type="entry name" value="ZnF_TTF"/>
    <property type="match status" value="1"/>
</dbReference>
<evidence type="ECO:0000259" key="1">
    <source>
        <dbReference type="SMART" id="SM00597"/>
    </source>
</evidence>
<dbReference type="Pfam" id="PF05699">
    <property type="entry name" value="Dimer_Tnp_hAT"/>
    <property type="match status" value="1"/>
</dbReference>
<dbReference type="SUPFAM" id="SSF53098">
    <property type="entry name" value="Ribonuclease H-like"/>
    <property type="match status" value="1"/>
</dbReference>
<dbReference type="InterPro" id="IPR025398">
    <property type="entry name" value="DUF4371"/>
</dbReference>
<dbReference type="InterPro" id="IPR006580">
    <property type="entry name" value="Znf_TTF"/>
</dbReference>
<dbReference type="InterPro" id="IPR008906">
    <property type="entry name" value="HATC_C_dom"/>
</dbReference>
<comment type="caution">
    <text evidence="2">The sequence shown here is derived from an EMBL/GenBank/DDBJ whole genome shotgun (WGS) entry which is preliminary data.</text>
</comment>
<dbReference type="EMBL" id="JAZDWU010000001">
    <property type="protein sequence ID" value="KAL0013867.1"/>
    <property type="molecule type" value="Genomic_DNA"/>
</dbReference>
<gene>
    <name evidence="2" type="ORF">SO802_000936</name>
</gene>
<evidence type="ECO:0000313" key="3">
    <source>
        <dbReference type="Proteomes" id="UP001459277"/>
    </source>
</evidence>
<dbReference type="InterPro" id="IPR055298">
    <property type="entry name" value="AtLOH3-like"/>
</dbReference>
<keyword evidence="3" id="KW-1185">Reference proteome</keyword>
<dbReference type="AlphaFoldDB" id="A0AAW2DSY3"/>
<dbReference type="GO" id="GO:0046983">
    <property type="term" value="F:protein dimerization activity"/>
    <property type="evidence" value="ECO:0007669"/>
    <property type="project" value="InterPro"/>
</dbReference>
<dbReference type="Pfam" id="PF14291">
    <property type="entry name" value="DUF4371"/>
    <property type="match status" value="1"/>
</dbReference>
<evidence type="ECO:0000313" key="2">
    <source>
        <dbReference type="EMBL" id="KAL0013867.1"/>
    </source>
</evidence>
<dbReference type="PANTHER" id="PTHR11697:SF231">
    <property type="entry name" value="TTF-TYPE DOMAIN-CONTAINING PROTEIN"/>
    <property type="match status" value="1"/>
</dbReference>